<gene>
    <name evidence="3" type="ORF">PA27867_0757</name>
</gene>
<dbReference type="InterPro" id="IPR006121">
    <property type="entry name" value="HMA_dom"/>
</dbReference>
<dbReference type="PROSITE" id="PS01047">
    <property type="entry name" value="HMA_1"/>
    <property type="match status" value="1"/>
</dbReference>
<dbReference type="CDD" id="cd00371">
    <property type="entry name" value="HMA"/>
    <property type="match status" value="1"/>
</dbReference>
<dbReference type="STRING" id="670052.PA27867_0757"/>
<feature type="domain" description="HMA" evidence="2">
    <location>
        <begin position="10"/>
        <end position="78"/>
    </location>
</feature>
<dbReference type="InterPro" id="IPR017969">
    <property type="entry name" value="Heavy-metal-associated_CS"/>
</dbReference>
<keyword evidence="1" id="KW-0479">Metal-binding</keyword>
<accession>A0A1B1BGQ8</accession>
<proteinExistence type="predicted"/>
<dbReference type="AlphaFoldDB" id="A0A1B1BGQ8"/>
<keyword evidence="4" id="KW-1185">Reference proteome</keyword>
<dbReference type="Pfam" id="PF00403">
    <property type="entry name" value="HMA"/>
    <property type="match status" value="1"/>
</dbReference>
<dbReference type="InterPro" id="IPR036163">
    <property type="entry name" value="HMA_dom_sf"/>
</dbReference>
<evidence type="ECO:0000313" key="3">
    <source>
        <dbReference type="EMBL" id="ANP71724.1"/>
    </source>
</evidence>
<name>A0A1B1BGQ8_9MICO</name>
<organism evidence="3 4">
    <name type="scientific">Cryobacterium arcticum</name>
    <dbReference type="NCBI Taxonomy" id="670052"/>
    <lineage>
        <taxon>Bacteria</taxon>
        <taxon>Bacillati</taxon>
        <taxon>Actinomycetota</taxon>
        <taxon>Actinomycetes</taxon>
        <taxon>Micrococcales</taxon>
        <taxon>Microbacteriaceae</taxon>
        <taxon>Cryobacterium</taxon>
    </lineage>
</organism>
<dbReference type="PATRIC" id="fig|670052.7.peg.782"/>
<dbReference type="Proteomes" id="UP000092582">
    <property type="component" value="Chromosome 1"/>
</dbReference>
<evidence type="ECO:0000256" key="1">
    <source>
        <dbReference type="ARBA" id="ARBA00022723"/>
    </source>
</evidence>
<sequence length="87" mass="8612">MAQLDSTSDTVTDYLVSGMTCSHCVASVIEEVSLVAGVSAVTVDLVAGAASTVHVTSAGSPDRAEIRAAVDEAGYDLQDPADAGAAA</sequence>
<dbReference type="PROSITE" id="PS50846">
    <property type="entry name" value="HMA_2"/>
    <property type="match status" value="1"/>
</dbReference>
<dbReference type="KEGG" id="cart:PA27867_0757"/>
<protein>
    <submittedName>
        <fullName evidence="3">Heavy metal transporter</fullName>
    </submittedName>
</protein>
<dbReference type="SUPFAM" id="SSF55008">
    <property type="entry name" value="HMA, heavy metal-associated domain"/>
    <property type="match status" value="1"/>
</dbReference>
<dbReference type="EMBL" id="CP016282">
    <property type="protein sequence ID" value="ANP71724.1"/>
    <property type="molecule type" value="Genomic_DNA"/>
</dbReference>
<reference evidence="3 4" key="1">
    <citation type="submission" date="2016-06" db="EMBL/GenBank/DDBJ databases">
        <title>Genome sequencing of Cryobacterium arcticum PAMC 27867.</title>
        <authorList>
            <person name="Lee J."/>
            <person name="Kim O.-S."/>
        </authorList>
    </citation>
    <scope>NUCLEOTIDE SEQUENCE [LARGE SCALE GENOMIC DNA]</scope>
    <source>
        <strain evidence="3 4">PAMC 27867</strain>
    </source>
</reference>
<dbReference type="GO" id="GO:0046872">
    <property type="term" value="F:metal ion binding"/>
    <property type="evidence" value="ECO:0007669"/>
    <property type="project" value="UniProtKB-KW"/>
</dbReference>
<dbReference type="RefSeq" id="WP_066593441.1">
    <property type="nucleotide sequence ID" value="NZ_CP016282.1"/>
</dbReference>
<dbReference type="OrthoDB" id="9813965at2"/>
<dbReference type="Gene3D" id="3.30.70.100">
    <property type="match status" value="1"/>
</dbReference>
<evidence type="ECO:0000259" key="2">
    <source>
        <dbReference type="PROSITE" id="PS50846"/>
    </source>
</evidence>
<evidence type="ECO:0000313" key="4">
    <source>
        <dbReference type="Proteomes" id="UP000092582"/>
    </source>
</evidence>